<dbReference type="EMBL" id="JACWMT010000004">
    <property type="protein sequence ID" value="MBD1272007.1"/>
    <property type="molecule type" value="Genomic_DNA"/>
</dbReference>
<keyword evidence="3" id="KW-1185">Reference proteome</keyword>
<name>A0A8I0G1V3_9ACTN</name>
<evidence type="ECO:0000313" key="2">
    <source>
        <dbReference type="EMBL" id="NYI38801.1"/>
    </source>
</evidence>
<comment type="caution">
    <text evidence="1">The sequence shown here is derived from an EMBL/GenBank/DDBJ whole genome shotgun (WGS) entry which is preliminary data.</text>
</comment>
<dbReference type="AlphaFoldDB" id="A0A8I0G1V3"/>
<dbReference type="Proteomes" id="UP000659061">
    <property type="component" value="Unassembled WGS sequence"/>
</dbReference>
<dbReference type="EMBL" id="JACBZN010000001">
    <property type="protein sequence ID" value="NYI38801.1"/>
    <property type="molecule type" value="Genomic_DNA"/>
</dbReference>
<sequence>MTTPIGMSPTALNTAQRETLVRVLDVLIPAAAGMPSGAEVGVADRWIDEALRLRPDLRDDLLHALETLEPIDAGLEDALRAYAKQHPEAFVAVGVLVSGAYYMDDRARLALGYPGQEDRRLVDDTGDYLDMLERVVERGPIFRPTPAEGAEA</sequence>
<reference evidence="2 3" key="1">
    <citation type="submission" date="2020-07" db="EMBL/GenBank/DDBJ databases">
        <title>Sequencing the genomes of 1000 actinobacteria strains.</title>
        <authorList>
            <person name="Klenk H.-P."/>
        </authorList>
    </citation>
    <scope>NUCLEOTIDE SEQUENCE [LARGE SCALE GENOMIC DNA]</scope>
    <source>
        <strain evidence="2 3">DSM 19087</strain>
    </source>
</reference>
<dbReference type="Proteomes" id="UP000587211">
    <property type="component" value="Unassembled WGS sequence"/>
</dbReference>
<reference evidence="1" key="2">
    <citation type="submission" date="2020-09" db="EMBL/GenBank/DDBJ databases">
        <title>Novel species in genus Aeromicrobium.</title>
        <authorList>
            <person name="Zhang G."/>
        </authorList>
    </citation>
    <scope>NUCLEOTIDE SEQUENCE</scope>
    <source>
        <strain evidence="1">SSW1-57</strain>
    </source>
</reference>
<accession>A0A8I0G1V3</accession>
<evidence type="ECO:0000313" key="1">
    <source>
        <dbReference type="EMBL" id="MBD1272007.1"/>
    </source>
</evidence>
<evidence type="ECO:0000313" key="3">
    <source>
        <dbReference type="Proteomes" id="UP000587211"/>
    </source>
</evidence>
<proteinExistence type="predicted"/>
<dbReference type="RefSeq" id="WP_179425838.1">
    <property type="nucleotide sequence ID" value="NZ_BAAAMP010000002.1"/>
</dbReference>
<organism evidence="1 4">
    <name type="scientific">Aeromicrobium tamlense</name>
    <dbReference type="NCBI Taxonomy" id="375541"/>
    <lineage>
        <taxon>Bacteria</taxon>
        <taxon>Bacillati</taxon>
        <taxon>Actinomycetota</taxon>
        <taxon>Actinomycetes</taxon>
        <taxon>Propionibacteriales</taxon>
        <taxon>Nocardioidaceae</taxon>
        <taxon>Aeromicrobium</taxon>
    </lineage>
</organism>
<evidence type="ECO:0000313" key="4">
    <source>
        <dbReference type="Proteomes" id="UP000659061"/>
    </source>
</evidence>
<gene>
    <name evidence="2" type="ORF">BJ975_002176</name>
    <name evidence="1" type="ORF">IDH50_17310</name>
</gene>
<protein>
    <submittedName>
        <fullName evidence="1">Uncharacterized protein</fullName>
    </submittedName>
</protein>